<evidence type="ECO:0000256" key="1">
    <source>
        <dbReference type="SAM" id="Phobius"/>
    </source>
</evidence>
<proteinExistence type="predicted"/>
<keyword evidence="1" id="KW-0812">Transmembrane</keyword>
<comment type="caution">
    <text evidence="3">The sequence shown here is derived from an EMBL/GenBank/DDBJ whole genome shotgun (WGS) entry which is preliminary data.</text>
</comment>
<gene>
    <name evidence="3" type="primary">dedD</name>
    <name evidence="3" type="ORF">theurythT_20780</name>
</gene>
<dbReference type="Gene3D" id="3.30.70.1070">
    <property type="entry name" value="Sporulation related repeat"/>
    <property type="match status" value="1"/>
</dbReference>
<dbReference type="PROSITE" id="PS51724">
    <property type="entry name" value="SPOR"/>
    <property type="match status" value="1"/>
</dbReference>
<feature type="transmembrane region" description="Helical" evidence="1">
    <location>
        <begin position="6"/>
        <end position="27"/>
    </location>
</feature>
<evidence type="ECO:0000259" key="2">
    <source>
        <dbReference type="PROSITE" id="PS51724"/>
    </source>
</evidence>
<dbReference type="Pfam" id="PF05036">
    <property type="entry name" value="SPOR"/>
    <property type="match status" value="1"/>
</dbReference>
<protein>
    <submittedName>
        <fullName evidence="3">Cell division protein DedD</fullName>
    </submittedName>
</protein>
<evidence type="ECO:0000313" key="3">
    <source>
        <dbReference type="EMBL" id="GLX82626.1"/>
    </source>
</evidence>
<dbReference type="SUPFAM" id="SSF110997">
    <property type="entry name" value="Sporulation related repeat"/>
    <property type="match status" value="1"/>
</dbReference>
<dbReference type="PANTHER" id="PTHR38687">
    <property type="entry name" value="CELL DIVISION PROTEIN DEDD-RELATED"/>
    <property type="match status" value="1"/>
</dbReference>
<accession>A0ABQ6H848</accession>
<keyword evidence="4" id="KW-1185">Reference proteome</keyword>
<dbReference type="PANTHER" id="PTHR38687:SF1">
    <property type="entry name" value="CELL DIVISION PROTEIN DEDD"/>
    <property type="match status" value="1"/>
</dbReference>
<keyword evidence="1" id="KW-1133">Transmembrane helix</keyword>
<keyword evidence="1" id="KW-0472">Membrane</keyword>
<dbReference type="InterPro" id="IPR007730">
    <property type="entry name" value="SPOR-like_dom"/>
</dbReference>
<dbReference type="EMBL" id="BSSU01000010">
    <property type="protein sequence ID" value="GLX82626.1"/>
    <property type="molecule type" value="Genomic_DNA"/>
</dbReference>
<dbReference type="InterPro" id="IPR036680">
    <property type="entry name" value="SPOR-like_sf"/>
</dbReference>
<keyword evidence="3" id="KW-0131">Cell cycle</keyword>
<dbReference type="GO" id="GO:0051301">
    <property type="term" value="P:cell division"/>
    <property type="evidence" value="ECO:0007669"/>
    <property type="project" value="UniProtKB-KW"/>
</dbReference>
<dbReference type="InterPro" id="IPR052521">
    <property type="entry name" value="Cell_div_SPOR-domain"/>
</dbReference>
<organism evidence="3 4">
    <name type="scientific">Thalassotalea eurytherma</name>
    <dbReference type="NCBI Taxonomy" id="1144278"/>
    <lineage>
        <taxon>Bacteria</taxon>
        <taxon>Pseudomonadati</taxon>
        <taxon>Pseudomonadota</taxon>
        <taxon>Gammaproteobacteria</taxon>
        <taxon>Alteromonadales</taxon>
        <taxon>Colwelliaceae</taxon>
        <taxon>Thalassotalea</taxon>
    </lineage>
</organism>
<dbReference type="Proteomes" id="UP001157133">
    <property type="component" value="Unassembled WGS sequence"/>
</dbReference>
<reference evidence="3 4" key="1">
    <citation type="submission" date="2023-03" db="EMBL/GenBank/DDBJ databases">
        <title>Draft genome sequence of Thalassotalea eurytherma JCM 18482T.</title>
        <authorList>
            <person name="Sawabe T."/>
        </authorList>
    </citation>
    <scope>NUCLEOTIDE SEQUENCE [LARGE SCALE GENOMIC DNA]</scope>
    <source>
        <strain evidence="3 4">JCM 18482</strain>
    </source>
</reference>
<name>A0ABQ6H848_9GAMM</name>
<keyword evidence="3" id="KW-0132">Cell division</keyword>
<feature type="domain" description="SPOR" evidence="2">
    <location>
        <begin position="129"/>
        <end position="208"/>
    </location>
</feature>
<sequence length="212" mass="23249">MSTPFQNRIVGTVIVAAAAIIFLPDLLDGKKKTYQEQFQQIPQPPKVEKVTTPKEFPEQKLNAIEKPEVADDIVAIDDEIATKTNEQDTPANDSSTDTLIINALDKPKEITTTNVDNAKKDVKKTPIASVTGEAWVIQLGSFSKKKNVDDLVSKLSSAGYVVFTKPVKTKNRTLTKVFVGPNINKSTLEKQIPELAKIAKVTGKIAKYTPTK</sequence>
<evidence type="ECO:0000313" key="4">
    <source>
        <dbReference type="Proteomes" id="UP001157133"/>
    </source>
</evidence>
<dbReference type="RefSeq" id="WP_284207994.1">
    <property type="nucleotide sequence ID" value="NZ_BSSU01000010.1"/>
</dbReference>